<dbReference type="InterPro" id="IPR009075">
    <property type="entry name" value="AcylCo_DH/oxidase_C"/>
</dbReference>
<dbReference type="Gene3D" id="1.20.140.10">
    <property type="entry name" value="Butyryl-CoA Dehydrogenase, subunit A, domain 3"/>
    <property type="match status" value="1"/>
</dbReference>
<reference evidence="9 10" key="1">
    <citation type="submission" date="2016-03" db="EMBL/GenBank/DDBJ databases">
        <title>Genome sequence of Variovorax paradoxus KB5.</title>
        <authorList>
            <person name="Jeong H."/>
            <person name="Hong C.E."/>
            <person name="Jo S.H."/>
            <person name="Park J.M."/>
        </authorList>
    </citation>
    <scope>NUCLEOTIDE SEQUENCE [LARGE SCALE GENOMIC DNA]</scope>
    <source>
        <strain evidence="9 10">KB5</strain>
    </source>
</reference>
<evidence type="ECO:0000256" key="4">
    <source>
        <dbReference type="ARBA" id="ARBA00022827"/>
    </source>
</evidence>
<dbReference type="InterPro" id="IPR009100">
    <property type="entry name" value="AcylCoA_DH/oxidase_NM_dom_sf"/>
</dbReference>
<evidence type="ECO:0000259" key="6">
    <source>
        <dbReference type="Pfam" id="PF00441"/>
    </source>
</evidence>
<evidence type="ECO:0000313" key="10">
    <source>
        <dbReference type="Proteomes" id="UP000077852"/>
    </source>
</evidence>
<dbReference type="Pfam" id="PF00441">
    <property type="entry name" value="Acyl-CoA_dh_1"/>
    <property type="match status" value="1"/>
</dbReference>
<keyword evidence="5" id="KW-0560">Oxidoreductase</keyword>
<keyword evidence="4" id="KW-0274">FAD</keyword>
<dbReference type="InterPro" id="IPR037069">
    <property type="entry name" value="AcylCoA_DH/ox_N_sf"/>
</dbReference>
<accession>A0AA91DI94</accession>
<comment type="cofactor">
    <cofactor evidence="1">
        <name>FAD</name>
        <dbReference type="ChEBI" id="CHEBI:57692"/>
    </cofactor>
</comment>
<comment type="similarity">
    <text evidence="2">Belongs to the acyl-CoA dehydrogenase family.</text>
</comment>
<proteinExistence type="inferred from homology"/>
<evidence type="ECO:0000313" key="9">
    <source>
        <dbReference type="EMBL" id="OAK58264.1"/>
    </source>
</evidence>
<comment type="caution">
    <text evidence="9">The sequence shown here is derived from an EMBL/GenBank/DDBJ whole genome shotgun (WGS) entry which is preliminary data.</text>
</comment>
<dbReference type="GO" id="GO:0050660">
    <property type="term" value="F:flavin adenine dinucleotide binding"/>
    <property type="evidence" value="ECO:0007669"/>
    <property type="project" value="InterPro"/>
</dbReference>
<dbReference type="Gene3D" id="1.10.540.10">
    <property type="entry name" value="Acyl-CoA dehydrogenase/oxidase, N-terminal domain"/>
    <property type="match status" value="1"/>
</dbReference>
<feature type="domain" description="Acyl-CoA oxidase/dehydrogenase middle" evidence="7">
    <location>
        <begin position="125"/>
        <end position="213"/>
    </location>
</feature>
<evidence type="ECO:0000259" key="8">
    <source>
        <dbReference type="Pfam" id="PF02771"/>
    </source>
</evidence>
<dbReference type="Pfam" id="PF02771">
    <property type="entry name" value="Acyl-CoA_dh_N"/>
    <property type="match status" value="1"/>
</dbReference>
<dbReference type="AlphaFoldDB" id="A0AA91DI94"/>
<dbReference type="CDD" id="cd00567">
    <property type="entry name" value="ACAD"/>
    <property type="match status" value="1"/>
</dbReference>
<gene>
    <name evidence="9" type="ORF">A3K87_29110</name>
</gene>
<dbReference type="SUPFAM" id="SSF47203">
    <property type="entry name" value="Acyl-CoA dehydrogenase C-terminal domain-like"/>
    <property type="match status" value="1"/>
</dbReference>
<evidence type="ECO:0000256" key="2">
    <source>
        <dbReference type="ARBA" id="ARBA00009347"/>
    </source>
</evidence>
<dbReference type="InterPro" id="IPR013786">
    <property type="entry name" value="AcylCoA_DH/ox_N"/>
</dbReference>
<dbReference type="InterPro" id="IPR036250">
    <property type="entry name" value="AcylCo_DH-like_C"/>
</dbReference>
<sequence>MNFEHTEDRRMLADSLNRFISEQYAFDARDRIAKSQHGFSKEIFQQFAELGVIGALFSEADGGFGGGGFDIAVVFEALGRGLVVEPLLGAVMVGEALSAAGTDAQKEKLADIINGVTVAAFAHDEADTHYERTRVATKAERSGDGWVLHGAKAVVPQGEQADLFLVSARTSGNVDDEAGISLFLVPAKTAGLTVRGCPAIDGGRVAELAFDGVKLGADALLGTEGQGHATLERAIGRGVLALCAEALGAMEAAKTATLEYLRTRKQFGTLIGSFQALQHRMADLLLEIEQARSAVINAAAVIDTGERLARERALSAAKFSIGRIGALVAQESIQMHGGIGMTWELPLPHYAKRLVMIDHQLGDEDHHLQRYIALGQESGKEVAA</sequence>
<dbReference type="PANTHER" id="PTHR43884">
    <property type="entry name" value="ACYL-COA DEHYDROGENASE"/>
    <property type="match status" value="1"/>
</dbReference>
<feature type="domain" description="Acyl-CoA dehydrogenase/oxidase N-terminal" evidence="8">
    <location>
        <begin position="6"/>
        <end position="109"/>
    </location>
</feature>
<dbReference type="Pfam" id="PF02770">
    <property type="entry name" value="Acyl-CoA_dh_M"/>
    <property type="match status" value="1"/>
</dbReference>
<organism evidence="9 10">
    <name type="scientific">Variovorax paradoxus</name>
    <dbReference type="NCBI Taxonomy" id="34073"/>
    <lineage>
        <taxon>Bacteria</taxon>
        <taxon>Pseudomonadati</taxon>
        <taxon>Pseudomonadota</taxon>
        <taxon>Betaproteobacteria</taxon>
        <taxon>Burkholderiales</taxon>
        <taxon>Comamonadaceae</taxon>
        <taxon>Variovorax</taxon>
    </lineage>
</organism>
<keyword evidence="3" id="KW-0285">Flavoprotein</keyword>
<dbReference type="Gene3D" id="2.40.110.10">
    <property type="entry name" value="Butyryl-CoA Dehydrogenase, subunit A, domain 2"/>
    <property type="match status" value="1"/>
</dbReference>
<dbReference type="RefSeq" id="WP_081270838.1">
    <property type="nucleotide sequence ID" value="NZ_LVHG01000082.1"/>
</dbReference>
<dbReference type="PANTHER" id="PTHR43884:SF20">
    <property type="entry name" value="ACYL-COA DEHYDROGENASE FADE28"/>
    <property type="match status" value="1"/>
</dbReference>
<dbReference type="Proteomes" id="UP000077852">
    <property type="component" value="Unassembled WGS sequence"/>
</dbReference>
<dbReference type="InterPro" id="IPR006091">
    <property type="entry name" value="Acyl-CoA_Oxase/DH_mid-dom"/>
</dbReference>
<protein>
    <submittedName>
        <fullName evidence="9">Pimeloyl-CoA dehydrogenase small subunit</fullName>
    </submittedName>
</protein>
<dbReference type="EMBL" id="LVHG01000082">
    <property type="protein sequence ID" value="OAK58264.1"/>
    <property type="molecule type" value="Genomic_DNA"/>
</dbReference>
<dbReference type="SUPFAM" id="SSF56645">
    <property type="entry name" value="Acyl-CoA dehydrogenase NM domain-like"/>
    <property type="match status" value="1"/>
</dbReference>
<name>A0AA91DI94_VARPD</name>
<evidence type="ECO:0000256" key="5">
    <source>
        <dbReference type="ARBA" id="ARBA00023002"/>
    </source>
</evidence>
<dbReference type="GO" id="GO:0003995">
    <property type="term" value="F:acyl-CoA dehydrogenase activity"/>
    <property type="evidence" value="ECO:0007669"/>
    <property type="project" value="TreeGrafter"/>
</dbReference>
<feature type="domain" description="Acyl-CoA dehydrogenase/oxidase C-terminal" evidence="6">
    <location>
        <begin position="225"/>
        <end position="352"/>
    </location>
</feature>
<evidence type="ECO:0000256" key="3">
    <source>
        <dbReference type="ARBA" id="ARBA00022630"/>
    </source>
</evidence>
<dbReference type="InterPro" id="IPR046373">
    <property type="entry name" value="Acyl-CoA_Oxase/DH_mid-dom_sf"/>
</dbReference>
<evidence type="ECO:0000256" key="1">
    <source>
        <dbReference type="ARBA" id="ARBA00001974"/>
    </source>
</evidence>
<evidence type="ECO:0000259" key="7">
    <source>
        <dbReference type="Pfam" id="PF02770"/>
    </source>
</evidence>